<dbReference type="CDD" id="cd02000">
    <property type="entry name" value="TPP_E1_PDC_ADC_BCADC"/>
    <property type="match status" value="1"/>
</dbReference>
<dbReference type="PANTHER" id="PTHR42980">
    <property type="entry name" value="2-OXOISOVALERATE DEHYDROGENASE SUBUNIT BETA-RELATED"/>
    <property type="match status" value="1"/>
</dbReference>
<dbReference type="Pfam" id="PF00676">
    <property type="entry name" value="E1_dh"/>
    <property type="match status" value="1"/>
</dbReference>
<evidence type="ECO:0000313" key="8">
    <source>
        <dbReference type="Proteomes" id="UP000516764"/>
    </source>
</evidence>
<dbReference type="RefSeq" id="WP_088354355.1">
    <property type="nucleotide sequence ID" value="NZ_CP061813.1"/>
</dbReference>
<dbReference type="InterPro" id="IPR029061">
    <property type="entry name" value="THDP-binding"/>
</dbReference>
<keyword evidence="8" id="KW-1185">Reference proteome</keyword>
<comment type="cofactor">
    <cofactor evidence="1">
        <name>thiamine diphosphate</name>
        <dbReference type="ChEBI" id="CHEBI:58937"/>
    </cofactor>
</comment>
<feature type="domain" description="Transketolase-like pyrimidine-binding" evidence="6">
    <location>
        <begin position="483"/>
        <end position="657"/>
    </location>
</feature>
<dbReference type="OrthoDB" id="9769337at2"/>
<evidence type="ECO:0000256" key="3">
    <source>
        <dbReference type="ARBA" id="ARBA00012277"/>
    </source>
</evidence>
<evidence type="ECO:0000256" key="5">
    <source>
        <dbReference type="ARBA" id="ARBA00023052"/>
    </source>
</evidence>
<name>A0A7L8AF06_9FLAO</name>
<dbReference type="Proteomes" id="UP000516764">
    <property type="component" value="Chromosome"/>
</dbReference>
<comment type="function">
    <text evidence="2">E1 component of the 2-oxoglutarate dehydrogenase (OGDH) complex which catalyzes the decarboxylation of 2-oxoglutarate, the first step in the conversion of 2-oxoglutarate to succinyl-CoA and CO(2).</text>
</comment>
<dbReference type="EC" id="1.2.4.4" evidence="3"/>
<proteinExistence type="predicted"/>
<reference evidence="7 8" key="1">
    <citation type="journal article" date="2016" name="Int. J. Syst. Evol. Microbiol.">
        <title>Polaribacter haliotis sp. nov., isolated from the gut of abalone Haliotis discus hannai.</title>
        <authorList>
            <person name="Kim Y.O."/>
            <person name="Park I.S."/>
            <person name="Park S."/>
            <person name="Nam B.H."/>
            <person name="Park J.M."/>
            <person name="Kim D.G."/>
            <person name="Yoon J.H."/>
        </authorList>
    </citation>
    <scope>NUCLEOTIDE SEQUENCE [LARGE SCALE GENOMIC DNA]</scope>
    <source>
        <strain evidence="7 8">KCTC 52418</strain>
    </source>
</reference>
<dbReference type="SUPFAM" id="SSF52518">
    <property type="entry name" value="Thiamin diphosphate-binding fold (THDP-binding)"/>
    <property type="match status" value="2"/>
</dbReference>
<evidence type="ECO:0000256" key="1">
    <source>
        <dbReference type="ARBA" id="ARBA00001964"/>
    </source>
</evidence>
<dbReference type="GO" id="GO:0007584">
    <property type="term" value="P:response to nutrient"/>
    <property type="evidence" value="ECO:0007669"/>
    <property type="project" value="TreeGrafter"/>
</dbReference>
<dbReference type="PANTHER" id="PTHR42980:SF1">
    <property type="entry name" value="2-OXOISOVALERATE DEHYDROGENASE SUBUNIT BETA, MITOCHONDRIAL"/>
    <property type="match status" value="1"/>
</dbReference>
<dbReference type="KEGG" id="phal:H9I45_14790"/>
<dbReference type="EMBL" id="CP061813">
    <property type="protein sequence ID" value="QOD60591.1"/>
    <property type="molecule type" value="Genomic_DNA"/>
</dbReference>
<dbReference type="GO" id="GO:0003863">
    <property type="term" value="F:branched-chain 2-oxo acid dehydrogenase activity"/>
    <property type="evidence" value="ECO:0007669"/>
    <property type="project" value="UniProtKB-EC"/>
</dbReference>
<organism evidence="7 8">
    <name type="scientific">Polaribacter haliotis</name>
    <dbReference type="NCBI Taxonomy" id="1888915"/>
    <lineage>
        <taxon>Bacteria</taxon>
        <taxon>Pseudomonadati</taxon>
        <taxon>Bacteroidota</taxon>
        <taxon>Flavobacteriia</taxon>
        <taxon>Flavobacteriales</taxon>
        <taxon>Flavobacteriaceae</taxon>
    </lineage>
</organism>
<dbReference type="Pfam" id="PF02780">
    <property type="entry name" value="Transketolase_C"/>
    <property type="match status" value="1"/>
</dbReference>
<accession>A0A7L8AF06</accession>
<keyword evidence="5" id="KW-0786">Thiamine pyrophosphate</keyword>
<dbReference type="Gene3D" id="3.40.50.920">
    <property type="match status" value="1"/>
</dbReference>
<dbReference type="InterPro" id="IPR009014">
    <property type="entry name" value="Transketo_C/PFOR_II"/>
</dbReference>
<dbReference type="AlphaFoldDB" id="A0A7L8AF06"/>
<dbReference type="Gene3D" id="3.40.50.970">
    <property type="match status" value="2"/>
</dbReference>
<gene>
    <name evidence="7" type="ORF">H9I45_14790</name>
</gene>
<dbReference type="InterPro" id="IPR033248">
    <property type="entry name" value="Transketolase_C"/>
</dbReference>
<evidence type="ECO:0000313" key="7">
    <source>
        <dbReference type="EMBL" id="QOD60591.1"/>
    </source>
</evidence>
<keyword evidence="4" id="KW-0560">Oxidoreductase</keyword>
<dbReference type="GO" id="GO:0009083">
    <property type="term" value="P:branched-chain amino acid catabolic process"/>
    <property type="evidence" value="ECO:0007669"/>
    <property type="project" value="TreeGrafter"/>
</dbReference>
<protein>
    <recommendedName>
        <fullName evidence="3">3-methyl-2-oxobutanoate dehydrogenase (2-methylpropanoyl-transferring)</fullName>
        <ecNumber evidence="3">1.2.4.4</ecNumber>
    </recommendedName>
</protein>
<dbReference type="InterPro" id="IPR005475">
    <property type="entry name" value="Transketolase-like_Pyr-bd"/>
</dbReference>
<evidence type="ECO:0000256" key="4">
    <source>
        <dbReference type="ARBA" id="ARBA00023002"/>
    </source>
</evidence>
<dbReference type="Pfam" id="PF02779">
    <property type="entry name" value="Transket_pyr"/>
    <property type="match status" value="1"/>
</dbReference>
<sequence length="817" mass="91743">MLEKTLSKNKTELSFEDFKAEVLNDYRIAKISRECSLLGRREVLTGKAKFGIFGDGKEVPQLAMAKAFKKGDFRSGYYRDQTFMMALGELTAQQFFSGLYAHTNIDLEPMSAGRQMGGHFATHSLNEDGSWKNLTEQYNSSSDISPTAGQMPRLLGLAQASKIYRNEKSVQHTSNFSKQGNEVAWGTIGNASTSEGLFFETINAAGVLQVPMVMSVWDDEYGISVHAKHQTTKESISEILKGFQRDNEKNGYEIFVINGWDYVQLMDTYSKAAKIAREEHVPVLIHVKELTQPQGHSTSGSHERYKGKERLQWEKEHDCITQMRKWILEFELETESGETLRFVDSEEDLLILEKDAKKIVTTAKRNAWAAYTNEIKAEVVVAVRLLEKIATKSNNGAFISKLKSDLENNVEPIRKDILIAARKTLRYLREEEFTEKTELKEFIKSSIKDASNKYSSFLMSESNLGALHVQENKPTFSENKNIVDARIVMRDNFDAILKKHPEVVIFGEDAGFIGDVNQGLEGLQDKYGDIRISDTGIREATIIGQGIGLAMRGLRPIAEVQYLDYLLYALQIMSDDLATLHYRSFGKQKAPLIIRTRGHRLEGIWHAGSPMGGIINNVRGMHVLVPRNMTKAAGFYNTLLEGDEPALVIECLNGYRLKEELPTNLGEFKTPIGLVETVKKGTDITIVSYGSTLRIVEETAKELLQVGIDVEIIDAQSLLPFDLNHDIVKSLAKTNKLLVVDEDVPGGASAYILQEVLEKQNGYEFLDSKPATLTAKAHRPAYGTDGDYFSKPSAEDIFEKVYAIMHESNPNKFKSLY</sequence>
<evidence type="ECO:0000259" key="6">
    <source>
        <dbReference type="SMART" id="SM00861"/>
    </source>
</evidence>
<evidence type="ECO:0000256" key="2">
    <source>
        <dbReference type="ARBA" id="ARBA00003906"/>
    </source>
</evidence>
<dbReference type="SUPFAM" id="SSF52922">
    <property type="entry name" value="TK C-terminal domain-like"/>
    <property type="match status" value="1"/>
</dbReference>
<dbReference type="InterPro" id="IPR001017">
    <property type="entry name" value="DH_E1"/>
</dbReference>
<dbReference type="SMART" id="SM00861">
    <property type="entry name" value="Transket_pyr"/>
    <property type="match status" value="1"/>
</dbReference>